<dbReference type="InterPro" id="IPR045247">
    <property type="entry name" value="Oye-like"/>
</dbReference>
<dbReference type="EMBL" id="MAIC01000004">
    <property type="protein sequence ID" value="OPB79536.1"/>
    <property type="molecule type" value="Genomic_DNA"/>
</dbReference>
<dbReference type="SUPFAM" id="SSF51395">
    <property type="entry name" value="FMN-linked oxidoreductases"/>
    <property type="match status" value="1"/>
</dbReference>
<protein>
    <submittedName>
        <fullName evidence="5">Alkene reductase</fullName>
    </submittedName>
</protein>
<dbReference type="InterPro" id="IPR013785">
    <property type="entry name" value="Aldolase_TIM"/>
</dbReference>
<keyword evidence="3" id="KW-0560">Oxidoreductase</keyword>
<dbReference type="GO" id="GO:0010181">
    <property type="term" value="F:FMN binding"/>
    <property type="evidence" value="ECO:0007669"/>
    <property type="project" value="InterPro"/>
</dbReference>
<dbReference type="CDD" id="cd02933">
    <property type="entry name" value="OYE_like_FMN"/>
    <property type="match status" value="1"/>
</dbReference>
<dbReference type="KEGG" id="ego:BBD34_02685"/>
<name>A0AAJ3NFG1_9FLAO</name>
<evidence type="ECO:0000313" key="6">
    <source>
        <dbReference type="Proteomes" id="UP000190816"/>
    </source>
</evidence>
<dbReference type="PANTHER" id="PTHR22893:SF91">
    <property type="entry name" value="NADPH DEHYDROGENASE 2-RELATED"/>
    <property type="match status" value="1"/>
</dbReference>
<dbReference type="RefSeq" id="WP_078402255.1">
    <property type="nucleotide sequence ID" value="NZ_CP016377.1"/>
</dbReference>
<evidence type="ECO:0000313" key="5">
    <source>
        <dbReference type="EMBL" id="OPB79536.1"/>
    </source>
</evidence>
<dbReference type="FunFam" id="3.20.20.70:FF:000059">
    <property type="entry name" value="N-ethylmaleimide reductase, FMN-linked"/>
    <property type="match status" value="1"/>
</dbReference>
<dbReference type="GO" id="GO:0016628">
    <property type="term" value="F:oxidoreductase activity, acting on the CH-CH group of donors, NAD or NADP as acceptor"/>
    <property type="evidence" value="ECO:0007669"/>
    <property type="project" value="UniProtKB-ARBA"/>
</dbReference>
<evidence type="ECO:0000256" key="1">
    <source>
        <dbReference type="ARBA" id="ARBA00001917"/>
    </source>
</evidence>
<dbReference type="InterPro" id="IPR001155">
    <property type="entry name" value="OxRdtase_FMN_N"/>
</dbReference>
<feature type="domain" description="NADH:flavin oxidoreductase/NADH oxidase N-terminal" evidence="4">
    <location>
        <begin position="2"/>
        <end position="333"/>
    </location>
</feature>
<dbReference type="Proteomes" id="UP000190816">
    <property type="component" value="Unassembled WGS sequence"/>
</dbReference>
<sequence length="361" mass="40127">MKLLEPVTLGGLKLKNKMVMAAMTRSRADTEGIVSDLTVEYYKQRAGAGLILSEAISISEESVGYPFVPGIYNNEQIHAWKKVTDAVHEKGGVIFAQLWHLGRMTHSTNRKGKLPLAPSAVSIKNTQHFTLEGLKDYEIPVALTVSEIKQTVKDYVQAGKNALEAGFDGVELHAANGYLPNQFLADNSNIRIDEYGGSVENKSRFVLEIMRELINEIGGDKVGIKLSPFHPYGETIFDDPVASITYLIEELNKMDFAFIELMKRNSMAPQPLHYPSGDEIDLLGKLSKNTIIANTGYTRETAEKEIEKEVAKLVSFGSLFLANPDLPKRFELNADLNQPERETFFGGGEKGYTDYPFLSEN</sequence>
<dbReference type="Gene3D" id="3.20.20.70">
    <property type="entry name" value="Aldolase class I"/>
    <property type="match status" value="1"/>
</dbReference>
<gene>
    <name evidence="5" type="ORF">BAY32_17750</name>
</gene>
<dbReference type="PANTHER" id="PTHR22893">
    <property type="entry name" value="NADH OXIDOREDUCTASE-RELATED"/>
    <property type="match status" value="1"/>
</dbReference>
<accession>A0AAJ3NFG1</accession>
<dbReference type="Pfam" id="PF00724">
    <property type="entry name" value="Oxidored_FMN"/>
    <property type="match status" value="1"/>
</dbReference>
<comment type="cofactor">
    <cofactor evidence="1">
        <name>FMN</name>
        <dbReference type="ChEBI" id="CHEBI:58210"/>
    </cofactor>
</comment>
<dbReference type="AlphaFoldDB" id="A0AAJ3NFG1"/>
<dbReference type="GO" id="GO:0005829">
    <property type="term" value="C:cytosol"/>
    <property type="evidence" value="ECO:0007669"/>
    <property type="project" value="UniProtKB-ARBA"/>
</dbReference>
<comment type="caution">
    <text evidence="5">The sequence shown here is derived from an EMBL/GenBank/DDBJ whole genome shotgun (WGS) entry which is preliminary data.</text>
</comment>
<evidence type="ECO:0000259" key="4">
    <source>
        <dbReference type="Pfam" id="PF00724"/>
    </source>
</evidence>
<organism evidence="5 6">
    <name type="scientific">Elizabethkingia ursingii</name>
    <dbReference type="NCBI Taxonomy" id="1756150"/>
    <lineage>
        <taxon>Bacteria</taxon>
        <taxon>Pseudomonadati</taxon>
        <taxon>Bacteroidota</taxon>
        <taxon>Flavobacteriia</taxon>
        <taxon>Flavobacteriales</taxon>
        <taxon>Weeksellaceae</taxon>
        <taxon>Elizabethkingia</taxon>
    </lineage>
</organism>
<proteinExistence type="inferred from homology"/>
<evidence type="ECO:0000256" key="2">
    <source>
        <dbReference type="ARBA" id="ARBA00005979"/>
    </source>
</evidence>
<reference evidence="5 6" key="1">
    <citation type="submission" date="2016-06" db="EMBL/GenBank/DDBJ databases">
        <authorList>
            <person name="Nicholson A.C."/>
        </authorList>
    </citation>
    <scope>NUCLEOTIDE SEQUENCE [LARGE SCALE GENOMIC DNA]</scope>
    <source>
        <strain evidence="5 6">G4123</strain>
    </source>
</reference>
<evidence type="ECO:0000256" key="3">
    <source>
        <dbReference type="ARBA" id="ARBA00023002"/>
    </source>
</evidence>
<comment type="similarity">
    <text evidence="2">Belongs to the NADH:flavin oxidoreductase/NADH oxidase family.</text>
</comment>